<organism evidence="2 3">
    <name type="scientific">Paludibaculum fermentans</name>
    <dbReference type="NCBI Taxonomy" id="1473598"/>
    <lineage>
        <taxon>Bacteria</taxon>
        <taxon>Pseudomonadati</taxon>
        <taxon>Acidobacteriota</taxon>
        <taxon>Terriglobia</taxon>
        <taxon>Bryobacterales</taxon>
        <taxon>Bryobacteraceae</taxon>
        <taxon>Paludibaculum</taxon>
    </lineage>
</organism>
<reference evidence="2 3" key="1">
    <citation type="submission" date="2020-10" db="EMBL/GenBank/DDBJ databases">
        <title>Complete genome sequence of Paludibaculum fermentans P105T, a facultatively anaerobic acidobacterium capable of dissimilatory Fe(III) reduction.</title>
        <authorList>
            <person name="Dedysh S.N."/>
            <person name="Beletsky A.V."/>
            <person name="Kulichevskaya I.S."/>
            <person name="Mardanov A.V."/>
            <person name="Ravin N.V."/>
        </authorList>
    </citation>
    <scope>NUCLEOTIDE SEQUENCE [LARGE SCALE GENOMIC DNA]</scope>
    <source>
        <strain evidence="2 3">P105</strain>
    </source>
</reference>
<dbReference type="Proteomes" id="UP000593892">
    <property type="component" value="Chromosome"/>
</dbReference>
<dbReference type="AlphaFoldDB" id="A0A7S7NLJ1"/>
<gene>
    <name evidence="2" type="ORF">IRI77_23870</name>
</gene>
<dbReference type="KEGG" id="pfer:IRI77_23870"/>
<dbReference type="EMBL" id="CP063849">
    <property type="protein sequence ID" value="QOY85841.1"/>
    <property type="molecule type" value="Genomic_DNA"/>
</dbReference>
<dbReference type="RefSeq" id="WP_194447511.1">
    <property type="nucleotide sequence ID" value="NZ_CP063849.1"/>
</dbReference>
<feature type="region of interest" description="Disordered" evidence="1">
    <location>
        <begin position="319"/>
        <end position="348"/>
    </location>
</feature>
<accession>A0A7S7NLJ1</accession>
<evidence type="ECO:0000313" key="3">
    <source>
        <dbReference type="Proteomes" id="UP000593892"/>
    </source>
</evidence>
<sequence length="348" mass="39050">MVRCWTPLVVLSVSICLAQPKAVYFKRVAEPKEGAFSFLLPADWKVAGGVVRVNPMTSGGALNAISAKLEMTASSPDGRITLHWLPETMYIDSRRMPAAGLFPQGSNYNGALVWPVLDAFGYLDQGVFRRQHARASGLQVKGRYPLPKVAESYRQLLRTSGVPIDMQYSAGLMVLNYQEGSGQWEEALYTAVQDFGPAGAGLWSNKDTFTVRAPAGELEKTGPIVATILNSIELNPRWVDGEIRGQVQRNEIAIRTQQDIARLDREIVEHRRRTNAEINNQMYHTLMGTEEYVNPITRKVETGSNAWNHRWVNERGEAVYSNDPNYDPKQNGLEGFQRSPVRKRFPDR</sequence>
<evidence type="ECO:0000256" key="1">
    <source>
        <dbReference type="SAM" id="MobiDB-lite"/>
    </source>
</evidence>
<keyword evidence="3" id="KW-1185">Reference proteome</keyword>
<name>A0A7S7NLJ1_PALFE</name>
<evidence type="ECO:0000313" key="2">
    <source>
        <dbReference type="EMBL" id="QOY85841.1"/>
    </source>
</evidence>
<protein>
    <submittedName>
        <fullName evidence="2">Uncharacterized protein</fullName>
    </submittedName>
</protein>
<proteinExistence type="predicted"/>